<name>A0ABP9NSB5_9PSEU</name>
<feature type="compositionally biased region" description="Basic and acidic residues" evidence="1">
    <location>
        <begin position="40"/>
        <end position="49"/>
    </location>
</feature>
<evidence type="ECO:0000256" key="1">
    <source>
        <dbReference type="SAM" id="MobiDB-lite"/>
    </source>
</evidence>
<sequence>MTDRPQECGLPGCSALVEQPAGSGPRRLYCSPTHRSAARKLREAARVESARSAPPVPRAADHEPEPARAATTSPRPCNPVPRPGRPAKTITSQRVTASGAGRVGGERHTALTVRRRAVASMAIASLVIGGAGYYVAETTPPAPTAPTALPAPPALAPMTVEAWAARAKVVLASLDRQLEAVSETETQLQRVPERDRIPHHESRRALQDQKEWLEQQRAALATQLAALRSLPGLTDTLNTEQAQLDALERALLENGTRTNSPDHTAATRRLQEQRDQHRQQRNEAVRALAEARSEADAALRSPPPEAADLTAPIVERIRTEEQLREVVMHLRNAHRDNHSSERDPDG</sequence>
<keyword evidence="3" id="KW-1185">Reference proteome</keyword>
<dbReference type="EMBL" id="BAABJO010000020">
    <property type="protein sequence ID" value="GAA5129294.1"/>
    <property type="molecule type" value="Genomic_DNA"/>
</dbReference>
<reference evidence="3" key="1">
    <citation type="journal article" date="2019" name="Int. J. Syst. Evol. Microbiol.">
        <title>The Global Catalogue of Microorganisms (GCM) 10K type strain sequencing project: providing services to taxonomists for standard genome sequencing and annotation.</title>
        <authorList>
            <consortium name="The Broad Institute Genomics Platform"/>
            <consortium name="The Broad Institute Genome Sequencing Center for Infectious Disease"/>
            <person name="Wu L."/>
            <person name="Ma J."/>
        </authorList>
    </citation>
    <scope>NUCLEOTIDE SEQUENCE [LARGE SCALE GENOMIC DNA]</scope>
    <source>
        <strain evidence="3">JCM 18302</strain>
    </source>
</reference>
<accession>A0ABP9NSB5</accession>
<protein>
    <submittedName>
        <fullName evidence="2">Uncharacterized protein</fullName>
    </submittedName>
</protein>
<comment type="caution">
    <text evidence="2">The sequence shown here is derived from an EMBL/GenBank/DDBJ whole genome shotgun (WGS) entry which is preliminary data.</text>
</comment>
<feature type="region of interest" description="Disordered" evidence="1">
    <location>
        <begin position="255"/>
        <end position="281"/>
    </location>
</feature>
<organism evidence="2 3">
    <name type="scientific">Pseudonocardia adelaidensis</name>
    <dbReference type="NCBI Taxonomy" id="648754"/>
    <lineage>
        <taxon>Bacteria</taxon>
        <taxon>Bacillati</taxon>
        <taxon>Actinomycetota</taxon>
        <taxon>Actinomycetes</taxon>
        <taxon>Pseudonocardiales</taxon>
        <taxon>Pseudonocardiaceae</taxon>
        <taxon>Pseudonocardia</taxon>
    </lineage>
</organism>
<proteinExistence type="predicted"/>
<feature type="region of interest" description="Disordered" evidence="1">
    <location>
        <begin position="1"/>
        <end position="103"/>
    </location>
</feature>
<evidence type="ECO:0000313" key="3">
    <source>
        <dbReference type="Proteomes" id="UP001500804"/>
    </source>
</evidence>
<gene>
    <name evidence="2" type="ORF">GCM10023320_49550</name>
</gene>
<evidence type="ECO:0000313" key="2">
    <source>
        <dbReference type="EMBL" id="GAA5129294.1"/>
    </source>
</evidence>
<dbReference type="Proteomes" id="UP001500804">
    <property type="component" value="Unassembled WGS sequence"/>
</dbReference>
<feature type="compositionally biased region" description="Basic and acidic residues" evidence="1">
    <location>
        <begin position="269"/>
        <end position="281"/>
    </location>
</feature>